<reference evidence="1" key="1">
    <citation type="submission" date="2021-01" db="EMBL/GenBank/DDBJ databases">
        <title>Chromosome-level genome assembly of a human fungal pathogen reveals clustering of transcriptionally co-regulated genes.</title>
        <authorList>
            <person name="Voorhies M."/>
            <person name="Cohen S."/>
            <person name="Shea T.P."/>
            <person name="Petrus S."/>
            <person name="Munoz J.F."/>
            <person name="Poplawski S."/>
            <person name="Goldman W.E."/>
            <person name="Michael T."/>
            <person name="Cuomo C.A."/>
            <person name="Sil A."/>
            <person name="Beyhan S."/>
        </authorList>
    </citation>
    <scope>NUCLEOTIDE SEQUENCE</scope>
    <source>
        <strain evidence="1">H88</strain>
    </source>
</reference>
<dbReference type="VEuPathDB" id="FungiDB:I7I53_04255"/>
<dbReference type="AlphaFoldDB" id="A0A8A1LW08"/>
<evidence type="ECO:0000313" key="2">
    <source>
        <dbReference type="Proteomes" id="UP000663419"/>
    </source>
</evidence>
<protein>
    <submittedName>
        <fullName evidence="1">Uncharacterized protein</fullName>
    </submittedName>
</protein>
<organism evidence="1 2">
    <name type="scientific">Ajellomyces capsulatus (strain H88)</name>
    <name type="common">Darling's disease fungus</name>
    <name type="synonym">Histoplasma capsulatum</name>
    <dbReference type="NCBI Taxonomy" id="544711"/>
    <lineage>
        <taxon>Eukaryota</taxon>
        <taxon>Fungi</taxon>
        <taxon>Dikarya</taxon>
        <taxon>Ascomycota</taxon>
        <taxon>Pezizomycotina</taxon>
        <taxon>Eurotiomycetes</taxon>
        <taxon>Eurotiomycetidae</taxon>
        <taxon>Onygenales</taxon>
        <taxon>Ajellomycetaceae</taxon>
        <taxon>Histoplasma</taxon>
    </lineage>
</organism>
<proteinExistence type="predicted"/>
<gene>
    <name evidence="1" type="ORF">I7I53_04255</name>
</gene>
<evidence type="ECO:0000313" key="1">
    <source>
        <dbReference type="EMBL" id="QSS56127.1"/>
    </source>
</evidence>
<name>A0A8A1LW08_AJEC8</name>
<dbReference type="Proteomes" id="UP000663419">
    <property type="component" value="Chromosome 5"/>
</dbReference>
<accession>A0A8A1LW08</accession>
<dbReference type="EMBL" id="CP069106">
    <property type="protein sequence ID" value="QSS56127.1"/>
    <property type="molecule type" value="Genomic_DNA"/>
</dbReference>
<sequence length="85" mass="9427">MLLPSPARCWTTGEREPCAHGIMEVVALEQQLAGSRCTEGRRIPFGSFRLSALRISRAVISFVTISQGSFIPEQPLRLRANPFVN</sequence>